<organism evidence="2 3">
    <name type="scientific">Candidatus Schekmanbacteria bacterium RIFCSPLOWO2_12_FULL_38_15</name>
    <dbReference type="NCBI Taxonomy" id="1817883"/>
    <lineage>
        <taxon>Bacteria</taxon>
        <taxon>Candidatus Schekmaniibacteriota</taxon>
    </lineage>
</organism>
<dbReference type="AlphaFoldDB" id="A0A1F7SG61"/>
<protein>
    <recommendedName>
        <fullName evidence="4">Lipoprotein</fullName>
    </recommendedName>
</protein>
<feature type="chain" id="PRO_5009532369" description="Lipoprotein" evidence="1">
    <location>
        <begin position="21"/>
        <end position="158"/>
    </location>
</feature>
<dbReference type="EMBL" id="MGDI01000033">
    <property type="protein sequence ID" value="OGL52157.1"/>
    <property type="molecule type" value="Genomic_DNA"/>
</dbReference>
<feature type="signal peptide" evidence="1">
    <location>
        <begin position="1"/>
        <end position="20"/>
    </location>
</feature>
<accession>A0A1F7SG61</accession>
<evidence type="ECO:0000313" key="3">
    <source>
        <dbReference type="Proteomes" id="UP000178082"/>
    </source>
</evidence>
<dbReference type="Proteomes" id="UP000178082">
    <property type="component" value="Unassembled WGS sequence"/>
</dbReference>
<reference evidence="2 3" key="1">
    <citation type="journal article" date="2016" name="Nat. Commun.">
        <title>Thousands of microbial genomes shed light on interconnected biogeochemical processes in an aquifer system.</title>
        <authorList>
            <person name="Anantharaman K."/>
            <person name="Brown C.T."/>
            <person name="Hug L.A."/>
            <person name="Sharon I."/>
            <person name="Castelle C.J."/>
            <person name="Probst A.J."/>
            <person name="Thomas B.C."/>
            <person name="Singh A."/>
            <person name="Wilkins M.J."/>
            <person name="Karaoz U."/>
            <person name="Brodie E.L."/>
            <person name="Williams K.H."/>
            <person name="Hubbard S.S."/>
            <person name="Banfield J.F."/>
        </authorList>
    </citation>
    <scope>NUCLEOTIDE SEQUENCE [LARGE SCALE GENOMIC DNA]</scope>
</reference>
<evidence type="ECO:0000256" key="1">
    <source>
        <dbReference type="SAM" id="SignalP"/>
    </source>
</evidence>
<gene>
    <name evidence="2" type="ORF">A3G31_06990</name>
</gene>
<evidence type="ECO:0008006" key="4">
    <source>
        <dbReference type="Google" id="ProtNLM"/>
    </source>
</evidence>
<sequence length="158" mass="17810">MGIKNKISMLAILFLFSAMGLSSCLNGDMYDRTEPSFPIALESGSVGQSGVMKTLNIPDLRKPVPVKEETKRLTLEGEIICLPCELKKELRANSQCEKYGHQNVLRTYEGNVYSFIENDKTSDLIKNEKYQNKIVRVIGTLFKEANIIDVISFDVIEK</sequence>
<evidence type="ECO:0000313" key="2">
    <source>
        <dbReference type="EMBL" id="OGL52157.1"/>
    </source>
</evidence>
<comment type="caution">
    <text evidence="2">The sequence shown here is derived from an EMBL/GenBank/DDBJ whole genome shotgun (WGS) entry which is preliminary data.</text>
</comment>
<proteinExistence type="predicted"/>
<name>A0A1F7SG61_9BACT</name>
<dbReference type="STRING" id="1817883.A3G31_06990"/>
<dbReference type="PROSITE" id="PS51257">
    <property type="entry name" value="PROKAR_LIPOPROTEIN"/>
    <property type="match status" value="1"/>
</dbReference>
<keyword evidence="1" id="KW-0732">Signal</keyword>